<accession>A0A151GHK2</accession>
<dbReference type="InterPro" id="IPR051466">
    <property type="entry name" value="D-amino_acid_metab_enzyme"/>
</dbReference>
<proteinExistence type="inferred from homology"/>
<dbReference type="Gene3D" id="3.20.20.10">
    <property type="entry name" value="Alanine racemase"/>
    <property type="match status" value="1"/>
</dbReference>
<keyword evidence="5" id="KW-1185">Reference proteome</keyword>
<dbReference type="Gene3D" id="2.40.37.20">
    <property type="entry name" value="D-serine dehydratase-like domain"/>
    <property type="match status" value="1"/>
</dbReference>
<dbReference type="SUPFAM" id="SSF51419">
    <property type="entry name" value="PLP-binding barrel"/>
    <property type="match status" value="1"/>
</dbReference>
<dbReference type="Pfam" id="PF14031">
    <property type="entry name" value="D-ser_dehydrat"/>
    <property type="match status" value="1"/>
</dbReference>
<evidence type="ECO:0000256" key="2">
    <source>
        <dbReference type="ARBA" id="ARBA00023239"/>
    </source>
</evidence>
<comment type="caution">
    <text evidence="4">The sequence shown here is derived from an EMBL/GenBank/DDBJ whole genome shotgun (WGS) entry which is preliminary data.</text>
</comment>
<organism evidence="4 5">
    <name type="scientific">Drechmeria coniospora</name>
    <name type="common">Nematophagous fungus</name>
    <name type="synonym">Meria coniospora</name>
    <dbReference type="NCBI Taxonomy" id="98403"/>
    <lineage>
        <taxon>Eukaryota</taxon>
        <taxon>Fungi</taxon>
        <taxon>Dikarya</taxon>
        <taxon>Ascomycota</taxon>
        <taxon>Pezizomycotina</taxon>
        <taxon>Sordariomycetes</taxon>
        <taxon>Hypocreomycetidae</taxon>
        <taxon>Hypocreales</taxon>
        <taxon>Ophiocordycipitaceae</taxon>
        <taxon>Drechmeria</taxon>
    </lineage>
</organism>
<dbReference type="InterPro" id="IPR042208">
    <property type="entry name" value="D-ser_dehydrat-like_sf"/>
</dbReference>
<sequence length="504" mass="53306">MAADLSLPSSKDVLRERYVGKSIVNVDTPAAVINLAAAKRNCERMLQTCDALSLGWRAHVKTHKTVELARLQVGDDAGRPVQLIVSTVAEAEFLTPMLSEYQRQGRRVNVGPPRRAVVPPPGTMSADAVKVLYGLPLPKGAVSRLAAVARTLGEGSVSILLDDPAQLAMAADMSAISDVAPHAYIKVDMGGRRAGVVVDGKQFPVLVDAALDAHGRGSIQLAGLYSHAGHSYAGDGRVAALRMMSAELTSLLDGADRVRARASAKGIVDLPSLTLSAGASPTTLSLQNVADDEDEKGAPSGTPSVRAEAGAISTLLETIKGRGHAVEVHAGVYPLLDLQQLAAHSIRSTHLSWSDMAFTILAEVHSIYAGRGADGTDEALVGAGCLALGREPCKAYAGMAIPTAWNRAGVEKPTFDVERYEGYVVGRVSQEHGILQWRDGRGTASPTTEATAADRKLDVEVGQKIRLWPNHACIAGSQFGWYLVVDEDGKGDGIVDVWIRARGW</sequence>
<dbReference type="STRING" id="98403.A0A151GHK2"/>
<dbReference type="FunCoup" id="A0A151GHK2">
    <property type="interactions" value="25"/>
</dbReference>
<dbReference type="AlphaFoldDB" id="A0A151GHK2"/>
<reference evidence="4 5" key="1">
    <citation type="journal article" date="2016" name="Sci. Rep.">
        <title>Insights into Adaptations to a Near-Obligate Nematode Endoparasitic Lifestyle from the Finished Genome of Drechmeria coniospora.</title>
        <authorList>
            <person name="Zhang L."/>
            <person name="Zhou Z."/>
            <person name="Guo Q."/>
            <person name="Fokkens L."/>
            <person name="Miskei M."/>
            <person name="Pocsi I."/>
            <person name="Zhang W."/>
            <person name="Chen M."/>
            <person name="Wang L."/>
            <person name="Sun Y."/>
            <person name="Donzelli B.G."/>
            <person name="Gibson D.M."/>
            <person name="Nelson D.R."/>
            <person name="Luo J.G."/>
            <person name="Rep M."/>
            <person name="Liu H."/>
            <person name="Yang S."/>
            <person name="Wang J."/>
            <person name="Krasnoff S.B."/>
            <person name="Xu Y."/>
            <person name="Molnar I."/>
            <person name="Lin M."/>
        </authorList>
    </citation>
    <scope>NUCLEOTIDE SEQUENCE [LARGE SCALE GENOMIC DNA]</scope>
    <source>
        <strain evidence="4 5">ARSEF 6962</strain>
    </source>
</reference>
<evidence type="ECO:0000313" key="5">
    <source>
        <dbReference type="Proteomes" id="UP000076580"/>
    </source>
</evidence>
<dbReference type="GO" id="GO:0036088">
    <property type="term" value="P:D-serine catabolic process"/>
    <property type="evidence" value="ECO:0007669"/>
    <property type="project" value="TreeGrafter"/>
</dbReference>
<name>A0A151GHK2_DRECN</name>
<dbReference type="InParanoid" id="A0A151GHK2"/>
<dbReference type="GO" id="GO:0008721">
    <property type="term" value="F:D-serine ammonia-lyase activity"/>
    <property type="evidence" value="ECO:0007669"/>
    <property type="project" value="TreeGrafter"/>
</dbReference>
<gene>
    <name evidence="4" type="ORF">DCS_03539</name>
</gene>
<feature type="domain" description="D-serine dehydratase-like" evidence="3">
    <location>
        <begin position="357"/>
        <end position="486"/>
    </location>
</feature>
<dbReference type="InterPro" id="IPR001608">
    <property type="entry name" value="Ala_racemase_N"/>
</dbReference>
<evidence type="ECO:0000313" key="4">
    <source>
        <dbReference type="EMBL" id="KYK56539.1"/>
    </source>
</evidence>
<dbReference type="Pfam" id="PF01168">
    <property type="entry name" value="Ala_racemase_N"/>
    <property type="match status" value="1"/>
</dbReference>
<protein>
    <recommendedName>
        <fullName evidence="3">D-serine dehydratase-like domain-containing protein</fullName>
    </recommendedName>
</protein>
<dbReference type="PANTHER" id="PTHR28004">
    <property type="entry name" value="ZGC:162816-RELATED"/>
    <property type="match status" value="1"/>
</dbReference>
<dbReference type="PANTHER" id="PTHR28004:SF2">
    <property type="entry name" value="D-SERINE DEHYDRATASE"/>
    <property type="match status" value="1"/>
</dbReference>
<dbReference type="SMART" id="SM01119">
    <property type="entry name" value="D-ser_dehydrat"/>
    <property type="match status" value="1"/>
</dbReference>
<dbReference type="EMBL" id="LAYC01000002">
    <property type="protein sequence ID" value="KYK56539.1"/>
    <property type="molecule type" value="Genomic_DNA"/>
</dbReference>
<comment type="similarity">
    <text evidence="1">Belongs to the DSD1 family.</text>
</comment>
<dbReference type="RefSeq" id="XP_040655891.1">
    <property type="nucleotide sequence ID" value="XM_040800858.1"/>
</dbReference>
<dbReference type="Proteomes" id="UP000076580">
    <property type="component" value="Chromosome 02"/>
</dbReference>
<keyword evidence="2" id="KW-0456">Lyase</keyword>
<evidence type="ECO:0000256" key="1">
    <source>
        <dbReference type="ARBA" id="ARBA00005323"/>
    </source>
</evidence>
<evidence type="ECO:0000259" key="3">
    <source>
        <dbReference type="SMART" id="SM01119"/>
    </source>
</evidence>
<dbReference type="InterPro" id="IPR026956">
    <property type="entry name" value="D-ser_dehydrat-like_dom"/>
</dbReference>
<dbReference type="InterPro" id="IPR029066">
    <property type="entry name" value="PLP-binding_barrel"/>
</dbReference>
<dbReference type="GeneID" id="63716182"/>